<keyword evidence="1" id="KW-1133">Transmembrane helix</keyword>
<accession>A0A812T006</accession>
<evidence type="ECO:0000313" key="3">
    <source>
        <dbReference type="Proteomes" id="UP000604046"/>
    </source>
</evidence>
<reference evidence="2" key="1">
    <citation type="submission" date="2021-02" db="EMBL/GenBank/DDBJ databases">
        <authorList>
            <person name="Dougan E. K."/>
            <person name="Rhodes N."/>
            <person name="Thang M."/>
            <person name="Chan C."/>
        </authorList>
    </citation>
    <scope>NUCLEOTIDE SEQUENCE</scope>
</reference>
<evidence type="ECO:0000256" key="1">
    <source>
        <dbReference type="SAM" id="Phobius"/>
    </source>
</evidence>
<protein>
    <submittedName>
        <fullName evidence="2">Uncharacterized protein</fullName>
    </submittedName>
</protein>
<dbReference type="AlphaFoldDB" id="A0A812T006"/>
<name>A0A812T006_9DINO</name>
<keyword evidence="1" id="KW-0472">Membrane</keyword>
<evidence type="ECO:0000313" key="2">
    <source>
        <dbReference type="EMBL" id="CAE7511782.1"/>
    </source>
</evidence>
<feature type="transmembrane region" description="Helical" evidence="1">
    <location>
        <begin position="196"/>
        <end position="215"/>
    </location>
</feature>
<dbReference type="Proteomes" id="UP000604046">
    <property type="component" value="Unassembled WGS sequence"/>
</dbReference>
<comment type="caution">
    <text evidence="2">The sequence shown here is derived from an EMBL/GenBank/DDBJ whole genome shotgun (WGS) entry which is preliminary data.</text>
</comment>
<keyword evidence="3" id="KW-1185">Reference proteome</keyword>
<keyword evidence="1" id="KW-0812">Transmembrane</keyword>
<proteinExistence type="predicted"/>
<organism evidence="2 3">
    <name type="scientific">Symbiodinium natans</name>
    <dbReference type="NCBI Taxonomy" id="878477"/>
    <lineage>
        <taxon>Eukaryota</taxon>
        <taxon>Sar</taxon>
        <taxon>Alveolata</taxon>
        <taxon>Dinophyceae</taxon>
        <taxon>Suessiales</taxon>
        <taxon>Symbiodiniaceae</taxon>
        <taxon>Symbiodinium</taxon>
    </lineage>
</organism>
<sequence length="448" mass="48723">MAFQQLAQIPDAPTEDLPLPEGFTPLVTYKLCPPGGVYVLLFFWFLDNVADLVQVVTFVLHRDYGFAIFVALFLTSSLFYSQFVIIHLENSSIHYTGGPILGRVLAAPFRAALESAERGTATMAWEGMMQAEQQIEAPGTGLVAPYGMVLASKLTPFQALAASYGLYSSARAIATGHMESWSGRKAVAFRAARPKYFAALQLWLLISSFGELALFAVVSRVLHPSVPIMFFLLAAMVNRHTDEGTQSDSKCQACCASLILVANCMFGLHTTPAGLKHQDRHAGAGWPEATFLVVRLLALVGLCFLNLPNGLLPVASLGRPMGWPVLEDEFVSPLLAAVDAAVSCGAELFARHVENCSFLGVEDKTPGSTAFNAVVVGFAIVCVPIQVLTTAAQLACNSYFRTGAKNTELAEEVRQKDAEIRAWTEHHLDVLYPKRVEDRHLSNFAFGY</sequence>
<gene>
    <name evidence="2" type="ORF">SNAT2548_LOCUS28652</name>
</gene>
<dbReference type="OrthoDB" id="10348296at2759"/>
<feature type="transmembrane region" description="Helical" evidence="1">
    <location>
        <begin position="66"/>
        <end position="86"/>
    </location>
</feature>
<dbReference type="EMBL" id="CAJNDS010002524">
    <property type="protein sequence ID" value="CAE7511782.1"/>
    <property type="molecule type" value="Genomic_DNA"/>
</dbReference>